<dbReference type="CDD" id="cd02215">
    <property type="entry name" value="cupin_QDO_N_C"/>
    <property type="match status" value="1"/>
</dbReference>
<name>A0A543PJD2_9ACTN</name>
<dbReference type="InterPro" id="IPR014710">
    <property type="entry name" value="RmlC-like_jellyroll"/>
</dbReference>
<dbReference type="InterPro" id="IPR011051">
    <property type="entry name" value="RmlC_Cupin_sf"/>
</dbReference>
<dbReference type="AlphaFoldDB" id="A0A543PJD2"/>
<dbReference type="Pfam" id="PF07883">
    <property type="entry name" value="Cupin_2"/>
    <property type="match status" value="1"/>
</dbReference>
<protein>
    <submittedName>
        <fullName evidence="2">Cupin domain</fullName>
    </submittedName>
</protein>
<dbReference type="OrthoDB" id="4227163at2"/>
<organism evidence="2 3">
    <name type="scientific">Blastococcus colisei</name>
    <dbReference type="NCBI Taxonomy" id="1564162"/>
    <lineage>
        <taxon>Bacteria</taxon>
        <taxon>Bacillati</taxon>
        <taxon>Actinomycetota</taxon>
        <taxon>Actinomycetes</taxon>
        <taxon>Geodermatophilales</taxon>
        <taxon>Geodermatophilaceae</taxon>
        <taxon>Blastococcus</taxon>
    </lineage>
</organism>
<gene>
    <name evidence="2" type="ORF">FHU33_3673</name>
</gene>
<dbReference type="InterPro" id="IPR013096">
    <property type="entry name" value="Cupin_2"/>
</dbReference>
<dbReference type="Proteomes" id="UP000319865">
    <property type="component" value="Unassembled WGS sequence"/>
</dbReference>
<dbReference type="PANTHER" id="PTHR36440:SF1">
    <property type="entry name" value="PUTATIVE (AFU_ORTHOLOGUE AFUA_8G07350)-RELATED"/>
    <property type="match status" value="1"/>
</dbReference>
<dbReference type="PANTHER" id="PTHR36440">
    <property type="entry name" value="PUTATIVE (AFU_ORTHOLOGUE AFUA_8G07350)-RELATED"/>
    <property type="match status" value="1"/>
</dbReference>
<comment type="caution">
    <text evidence="2">The sequence shown here is derived from an EMBL/GenBank/DDBJ whole genome shotgun (WGS) entry which is preliminary data.</text>
</comment>
<dbReference type="Gene3D" id="2.60.120.10">
    <property type="entry name" value="Jelly Rolls"/>
    <property type="match status" value="1"/>
</dbReference>
<sequence length="164" mass="17651">MTPPDIAQAAPVVQAPGQGTAIWHLDTLMTFKALTDDTGGRLAVWEQLLPHRSSPPLHVHHEEDEAWFVLDGELTFQVGDQTWAAARGAFVWAPRGLPHTFRVDSPTARLLALAVPGRFDRFVRATGRPAEAPTLPPPEGPPDIAALVGAAREHGMEVLGPPLS</sequence>
<keyword evidence="3" id="KW-1185">Reference proteome</keyword>
<evidence type="ECO:0000259" key="1">
    <source>
        <dbReference type="Pfam" id="PF07883"/>
    </source>
</evidence>
<evidence type="ECO:0000313" key="2">
    <source>
        <dbReference type="EMBL" id="TQN44180.1"/>
    </source>
</evidence>
<feature type="domain" description="Cupin type-2" evidence="1">
    <location>
        <begin position="46"/>
        <end position="111"/>
    </location>
</feature>
<evidence type="ECO:0000313" key="3">
    <source>
        <dbReference type="Proteomes" id="UP000319865"/>
    </source>
</evidence>
<dbReference type="RefSeq" id="WP_142026610.1">
    <property type="nucleotide sequence ID" value="NZ_VFQE01000001.1"/>
</dbReference>
<dbReference type="InterPro" id="IPR053146">
    <property type="entry name" value="QDO-like"/>
</dbReference>
<dbReference type="EMBL" id="VFQE01000001">
    <property type="protein sequence ID" value="TQN44180.1"/>
    <property type="molecule type" value="Genomic_DNA"/>
</dbReference>
<accession>A0A543PJD2</accession>
<proteinExistence type="predicted"/>
<reference evidence="2 3" key="1">
    <citation type="submission" date="2019-06" db="EMBL/GenBank/DDBJ databases">
        <title>Sequencing the genomes of 1000 actinobacteria strains.</title>
        <authorList>
            <person name="Klenk H.-P."/>
        </authorList>
    </citation>
    <scope>NUCLEOTIDE SEQUENCE [LARGE SCALE GENOMIC DNA]</scope>
    <source>
        <strain evidence="2 3">DSM 46837</strain>
    </source>
</reference>
<dbReference type="SUPFAM" id="SSF51182">
    <property type="entry name" value="RmlC-like cupins"/>
    <property type="match status" value="1"/>
</dbReference>